<sequence>MALVRGRFPLRVVLSYVLDWVAIIFVGAVATVLSMIEPNKRPFSLVDPNLSHPFTEHETVPSWLLLVCNAGIPIVVIAIVALVFVPGTTVPANTPASLVWKRKLWELHVGLLGLALSLCSAWWFTQGMKNLFGKPRPDLIARCEPDIANASKYVVGGILQGSMNGQLYSADICKQTDSHKLDDGWRSYPSGHASSAAAGLTYLSLFLAGKFSVTFPFVLPSGSNAGPLTHAAFPSRVKAASEGYEASRSNGWENRSRTSSPVNNGKHDESRFERQNSKIQSLRSQAAAPPLYLLFLTFIPFCLAIFISASRWYDFRHHGFDILFGFLMGFITAVYAFRYYHLPIQEGAGWAWGPRSRDRAFWAGVGRLGYSGDDVEPELPRRWTDATTGGAADFGAGAADLTHRQPTAYGIDADDRQHMPYAGGASGIPQRPPSPYRGQEGSPFQDVEMQRI</sequence>
<protein>
    <submittedName>
        <fullName evidence="1">Uncharacterized protein</fullName>
    </submittedName>
</protein>
<evidence type="ECO:0000313" key="1">
    <source>
        <dbReference type="EMBL" id="KAI9898952.1"/>
    </source>
</evidence>
<reference evidence="1" key="1">
    <citation type="submission" date="2022-10" db="EMBL/GenBank/DDBJ databases">
        <title>Complete Genome of Trichothecium roseum strain YXFP-22015, a Plant Pathogen Isolated from Citrus.</title>
        <authorList>
            <person name="Wang Y."/>
            <person name="Zhu L."/>
        </authorList>
    </citation>
    <scope>NUCLEOTIDE SEQUENCE</scope>
    <source>
        <strain evidence="1">YXFP-22015</strain>
    </source>
</reference>
<organism evidence="1 2">
    <name type="scientific">Trichothecium roseum</name>
    <dbReference type="NCBI Taxonomy" id="47278"/>
    <lineage>
        <taxon>Eukaryota</taxon>
        <taxon>Fungi</taxon>
        <taxon>Dikarya</taxon>
        <taxon>Ascomycota</taxon>
        <taxon>Pezizomycotina</taxon>
        <taxon>Sordariomycetes</taxon>
        <taxon>Hypocreomycetidae</taxon>
        <taxon>Hypocreales</taxon>
        <taxon>Hypocreales incertae sedis</taxon>
        <taxon>Trichothecium</taxon>
    </lineage>
</organism>
<evidence type="ECO:0000313" key="2">
    <source>
        <dbReference type="Proteomes" id="UP001163324"/>
    </source>
</evidence>
<dbReference type="EMBL" id="CM047944">
    <property type="protein sequence ID" value="KAI9898952.1"/>
    <property type="molecule type" value="Genomic_DNA"/>
</dbReference>
<gene>
    <name evidence="1" type="ORF">N3K66_005413</name>
</gene>
<accession>A0ACC0UZP6</accession>
<proteinExistence type="predicted"/>
<name>A0ACC0UZP6_9HYPO</name>
<comment type="caution">
    <text evidence="1">The sequence shown here is derived from an EMBL/GenBank/DDBJ whole genome shotgun (WGS) entry which is preliminary data.</text>
</comment>
<dbReference type="Proteomes" id="UP001163324">
    <property type="component" value="Chromosome 5"/>
</dbReference>
<keyword evidence="2" id="KW-1185">Reference proteome</keyword>